<feature type="compositionally biased region" description="Basic residues" evidence="1">
    <location>
        <begin position="40"/>
        <end position="49"/>
    </location>
</feature>
<dbReference type="Proteomes" id="UP000077202">
    <property type="component" value="Unassembled WGS sequence"/>
</dbReference>
<accession>A0A176VRC9</accession>
<protein>
    <submittedName>
        <fullName evidence="2">Uncharacterized protein</fullName>
    </submittedName>
</protein>
<keyword evidence="3" id="KW-1185">Reference proteome</keyword>
<comment type="caution">
    <text evidence="2">The sequence shown here is derived from an EMBL/GenBank/DDBJ whole genome shotgun (WGS) entry which is preliminary data.</text>
</comment>
<reference evidence="2" key="1">
    <citation type="submission" date="2016-03" db="EMBL/GenBank/DDBJ databases">
        <title>Mechanisms controlling the formation of the plant cell surface in tip-growing cells are functionally conserved among land plants.</title>
        <authorList>
            <person name="Honkanen S."/>
            <person name="Jones V.A."/>
            <person name="Morieri G."/>
            <person name="Champion C."/>
            <person name="Hetherington A.J."/>
            <person name="Kelly S."/>
            <person name="Saint-Marcoux D."/>
            <person name="Proust H."/>
            <person name="Prescott H."/>
            <person name="Dolan L."/>
        </authorList>
    </citation>
    <scope>NUCLEOTIDE SEQUENCE [LARGE SCALE GENOMIC DNA]</scope>
    <source>
        <tissue evidence="2">Whole gametophyte</tissue>
    </source>
</reference>
<gene>
    <name evidence="2" type="ORF">AXG93_731s1080</name>
</gene>
<proteinExistence type="predicted"/>
<organism evidence="2 3">
    <name type="scientific">Marchantia polymorpha subsp. ruderalis</name>
    <dbReference type="NCBI Taxonomy" id="1480154"/>
    <lineage>
        <taxon>Eukaryota</taxon>
        <taxon>Viridiplantae</taxon>
        <taxon>Streptophyta</taxon>
        <taxon>Embryophyta</taxon>
        <taxon>Marchantiophyta</taxon>
        <taxon>Marchantiopsida</taxon>
        <taxon>Marchantiidae</taxon>
        <taxon>Marchantiales</taxon>
        <taxon>Marchantiaceae</taxon>
        <taxon>Marchantia</taxon>
    </lineage>
</organism>
<name>A0A176VRC9_MARPO</name>
<evidence type="ECO:0000256" key="1">
    <source>
        <dbReference type="SAM" id="MobiDB-lite"/>
    </source>
</evidence>
<evidence type="ECO:0000313" key="3">
    <source>
        <dbReference type="Proteomes" id="UP000077202"/>
    </source>
</evidence>
<feature type="region of interest" description="Disordered" evidence="1">
    <location>
        <begin position="40"/>
        <end position="59"/>
    </location>
</feature>
<dbReference type="AlphaFoldDB" id="A0A176VRC9"/>
<evidence type="ECO:0000313" key="2">
    <source>
        <dbReference type="EMBL" id="OAE22565.1"/>
    </source>
</evidence>
<dbReference type="EMBL" id="LVLJ01003151">
    <property type="protein sequence ID" value="OAE22565.1"/>
    <property type="molecule type" value="Genomic_DNA"/>
</dbReference>
<sequence length="115" mass="12180">MLQGLSHPITFIAERPRTSIQHVAIAHMRNLLPSPARHKSILHHGKRGGNPRQTSHVSTVAMEARKDGRGVAGAVPGFSGSEPSMLWRTTASGLWYSSPDQGLCLGNGVSPGPGP</sequence>